<keyword evidence="10" id="KW-1185">Reference proteome</keyword>
<dbReference type="Pfam" id="PF20173">
    <property type="entry name" value="ZnF_RZ-type"/>
    <property type="match status" value="1"/>
</dbReference>
<name>X6LM39_RETFI</name>
<keyword evidence="5" id="KW-0862">Zinc</keyword>
<keyword evidence="4" id="KW-0863">Zinc-finger</keyword>
<evidence type="ECO:0000313" key="9">
    <source>
        <dbReference type="EMBL" id="ETO01790.1"/>
    </source>
</evidence>
<dbReference type="PROSITE" id="PS51981">
    <property type="entry name" value="ZF_RZ"/>
    <property type="match status" value="1"/>
</dbReference>
<dbReference type="GO" id="GO:0008270">
    <property type="term" value="F:zinc ion binding"/>
    <property type="evidence" value="ECO:0007669"/>
    <property type="project" value="UniProtKB-KW"/>
</dbReference>
<gene>
    <name evidence="9" type="ORF">RFI_35647</name>
</gene>
<dbReference type="Proteomes" id="UP000023152">
    <property type="component" value="Unassembled WGS sequence"/>
</dbReference>
<comment type="caution">
    <text evidence="9">The sequence shown here is derived from an EMBL/GenBank/DDBJ whole genome shotgun (WGS) entry which is preliminary data.</text>
</comment>
<dbReference type="AlphaFoldDB" id="X6LM39"/>
<dbReference type="InterPro" id="IPR046439">
    <property type="entry name" value="ZF_RZ_dom"/>
</dbReference>
<keyword evidence="2" id="KW-0963">Cytoplasm</keyword>
<proteinExistence type="predicted"/>
<dbReference type="GO" id="GO:0002376">
    <property type="term" value="P:immune system process"/>
    <property type="evidence" value="ECO:0007669"/>
    <property type="project" value="UniProtKB-KW"/>
</dbReference>
<accession>X6LM39</accession>
<sequence>MPENLMMNLVRVLKSSRHDGEAFTISYCPNMHPFFITGCGHPTEKIICAVDGCGKEIGDTTHSNPNCGMKLLEIPKGYILDGSDDELTIGDLFWRYEGMTQIRKISEVACTLMRLLIHLALLIRNAAVPEGCKQLQKLLQKENATEVTKFLGKQAIGYFRLLGKITRLNDELLSVVLHQILDNLPQTFNQWYPNGLNGIDLTTTYAFETKFDSQYCSFFSQTNKFNDLNNRSKIAVNEDKALKIILSEIEETRVIDECYRKQYIPHLFLTIHNVTFDDLAQRFMIEPSLKRTYPLLYHVMCSKYELWSVKYLPTLAQWIKRVHLHFSQKITKQECQKKTIAQTIEELEKKTVEMKWSHINNYGVASKHVGTHWQIESLEFSIARDNENGLIIVKIIELLQDIHNEFLENVMLMSKKYANNEEKEDAKNDEKNEIDNDDHKQIQQMTVNNKPLFDIHKVDIINLDKDQVTEIISQWSLPLLEYGAIHQIRNNMLDLRAIENEIEDRFVKNRQMLEIGIPLFQFSNQLNIKVNMAIIEENNKEMKKESIDHPLLKLVLSSLKSKSDVQRALEILNEVIIFVSQNIKIIDLDKRFVELLEQMSFDEKDCKLFAMNVEEEQESFILCRHMCNLCRLLHDAVLKIIKTTAARNDKKDTFENSKGNFRSLERGGTISGGEAMRDLKKKEPFCDWLENIIFFENELEFFPRNSLTWEYCAAVKHYLFFVTYYSLFYLSNLLHITLSILCFYVNNTTNFFSQTSNKLAIKRMKKPNTSKFQQKPKKSNI</sequence>
<keyword evidence="3" id="KW-0479">Metal-binding</keyword>
<keyword evidence="7" id="KW-0812">Transmembrane</keyword>
<feature type="non-terminal residue" evidence="9">
    <location>
        <position position="781"/>
    </location>
</feature>
<organism evidence="9 10">
    <name type="scientific">Reticulomyxa filosa</name>
    <dbReference type="NCBI Taxonomy" id="46433"/>
    <lineage>
        <taxon>Eukaryota</taxon>
        <taxon>Sar</taxon>
        <taxon>Rhizaria</taxon>
        <taxon>Retaria</taxon>
        <taxon>Foraminifera</taxon>
        <taxon>Monothalamids</taxon>
        <taxon>Reticulomyxidae</taxon>
        <taxon>Reticulomyxa</taxon>
    </lineage>
</organism>
<feature type="domain" description="RZ-type" evidence="8">
    <location>
        <begin position="1"/>
        <end position="85"/>
    </location>
</feature>
<keyword evidence="6" id="KW-0391">Immunity</keyword>
<feature type="transmembrane region" description="Helical" evidence="7">
    <location>
        <begin position="718"/>
        <end position="745"/>
    </location>
</feature>
<dbReference type="GO" id="GO:0005737">
    <property type="term" value="C:cytoplasm"/>
    <property type="evidence" value="ECO:0007669"/>
    <property type="project" value="UniProtKB-SubCell"/>
</dbReference>
<evidence type="ECO:0000256" key="4">
    <source>
        <dbReference type="ARBA" id="ARBA00022771"/>
    </source>
</evidence>
<evidence type="ECO:0000259" key="8">
    <source>
        <dbReference type="PROSITE" id="PS51981"/>
    </source>
</evidence>
<dbReference type="EMBL" id="ASPP01037399">
    <property type="protein sequence ID" value="ETO01790.1"/>
    <property type="molecule type" value="Genomic_DNA"/>
</dbReference>
<keyword evidence="7" id="KW-0472">Membrane</keyword>
<evidence type="ECO:0000256" key="1">
    <source>
        <dbReference type="ARBA" id="ARBA00004496"/>
    </source>
</evidence>
<evidence type="ECO:0000256" key="2">
    <source>
        <dbReference type="ARBA" id="ARBA00022490"/>
    </source>
</evidence>
<reference evidence="9 10" key="1">
    <citation type="journal article" date="2013" name="Curr. Biol.">
        <title>The Genome of the Foraminiferan Reticulomyxa filosa.</title>
        <authorList>
            <person name="Glockner G."/>
            <person name="Hulsmann N."/>
            <person name="Schleicher M."/>
            <person name="Noegel A.A."/>
            <person name="Eichinger L."/>
            <person name="Gallinger C."/>
            <person name="Pawlowski J."/>
            <person name="Sierra R."/>
            <person name="Euteneuer U."/>
            <person name="Pillet L."/>
            <person name="Moustafa A."/>
            <person name="Platzer M."/>
            <person name="Groth M."/>
            <person name="Szafranski K."/>
            <person name="Schliwa M."/>
        </authorList>
    </citation>
    <scope>NUCLEOTIDE SEQUENCE [LARGE SCALE GENOMIC DNA]</scope>
</reference>
<protein>
    <recommendedName>
        <fullName evidence="8">RZ-type domain-containing protein</fullName>
    </recommendedName>
</protein>
<evidence type="ECO:0000256" key="3">
    <source>
        <dbReference type="ARBA" id="ARBA00022723"/>
    </source>
</evidence>
<evidence type="ECO:0000256" key="6">
    <source>
        <dbReference type="ARBA" id="ARBA00022859"/>
    </source>
</evidence>
<evidence type="ECO:0000256" key="7">
    <source>
        <dbReference type="SAM" id="Phobius"/>
    </source>
</evidence>
<keyword evidence="7" id="KW-1133">Transmembrane helix</keyword>
<evidence type="ECO:0000313" key="10">
    <source>
        <dbReference type="Proteomes" id="UP000023152"/>
    </source>
</evidence>
<comment type="subcellular location">
    <subcellularLocation>
        <location evidence="1">Cytoplasm</location>
    </subcellularLocation>
</comment>
<evidence type="ECO:0000256" key="5">
    <source>
        <dbReference type="ARBA" id="ARBA00022833"/>
    </source>
</evidence>